<evidence type="ECO:0000313" key="3">
    <source>
        <dbReference type="Proteomes" id="UP000557509"/>
    </source>
</evidence>
<keyword evidence="3" id="KW-1185">Reference proteome</keyword>
<accession>A0A7J6K296</accession>
<evidence type="ECO:0000256" key="1">
    <source>
        <dbReference type="SAM" id="MobiDB-lite"/>
    </source>
</evidence>
<feature type="compositionally biased region" description="Basic and acidic residues" evidence="1">
    <location>
        <begin position="218"/>
        <end position="235"/>
    </location>
</feature>
<dbReference type="AlphaFoldDB" id="A0A7J6K296"/>
<dbReference type="EMBL" id="JAAUHK010000194">
    <property type="protein sequence ID" value="KAF4641318.1"/>
    <property type="molecule type" value="Genomic_DNA"/>
</dbReference>
<comment type="caution">
    <text evidence="2">The sequence shown here is derived from an EMBL/GenBank/DDBJ whole genome shotgun (WGS) entry which is preliminary data.</text>
</comment>
<proteinExistence type="predicted"/>
<sequence length="235" mass="25146">MQSLPGLCAAKKKTRSSSGYPQERQATRPPPLSLSRSLPLSGSPSKAGGGGADSPPGASLSAEVRDLPTRLSSVCSASWQKKSAESDLCACSSLSALRPLQQGHMTGKPPEEERGEAGEQGDDEERGSEERGSEERRWLGFECWCRTQLGTSSAVHGAGDASLWIAAAESATDEDKKIPRSPPGNGARPCEKNAVMGAPESSQREEEEDDEDDEEEEWKQFRVSGEETRGQRPCA</sequence>
<protein>
    <submittedName>
        <fullName evidence="2">Uncharacterized protein</fullName>
    </submittedName>
</protein>
<dbReference type="Proteomes" id="UP000557509">
    <property type="component" value="Unassembled WGS sequence"/>
</dbReference>
<feature type="region of interest" description="Disordered" evidence="1">
    <location>
        <begin position="1"/>
        <end position="65"/>
    </location>
</feature>
<gene>
    <name evidence="2" type="ORF">TGRH88_071280</name>
</gene>
<feature type="compositionally biased region" description="Acidic residues" evidence="1">
    <location>
        <begin position="205"/>
        <end position="217"/>
    </location>
</feature>
<feature type="region of interest" description="Disordered" evidence="1">
    <location>
        <begin position="169"/>
        <end position="235"/>
    </location>
</feature>
<feature type="region of interest" description="Disordered" evidence="1">
    <location>
        <begin position="99"/>
        <end position="136"/>
    </location>
</feature>
<feature type="compositionally biased region" description="Low complexity" evidence="1">
    <location>
        <begin position="53"/>
        <end position="62"/>
    </location>
</feature>
<name>A0A7J6K296_TOXGO</name>
<feature type="compositionally biased region" description="Low complexity" evidence="1">
    <location>
        <begin position="33"/>
        <end position="46"/>
    </location>
</feature>
<organism evidence="2 3">
    <name type="scientific">Toxoplasma gondii</name>
    <dbReference type="NCBI Taxonomy" id="5811"/>
    <lineage>
        <taxon>Eukaryota</taxon>
        <taxon>Sar</taxon>
        <taxon>Alveolata</taxon>
        <taxon>Apicomplexa</taxon>
        <taxon>Conoidasida</taxon>
        <taxon>Coccidia</taxon>
        <taxon>Eucoccidiorida</taxon>
        <taxon>Eimeriorina</taxon>
        <taxon>Sarcocystidae</taxon>
        <taxon>Toxoplasma</taxon>
    </lineage>
</organism>
<reference evidence="2 3" key="1">
    <citation type="submission" date="2020-03" db="EMBL/GenBank/DDBJ databases">
        <title>Genome sequence of Toxoplasma gondii RH-88 strain.</title>
        <authorList>
            <person name="Lorenzi H.A."/>
            <person name="Venepally P."/>
            <person name="Rozenberg A."/>
            <person name="Sibley D."/>
        </authorList>
    </citation>
    <scope>NUCLEOTIDE SEQUENCE [LARGE SCALE GENOMIC DNA]</scope>
    <source>
        <strain evidence="2 3">RH-88</strain>
    </source>
</reference>
<evidence type="ECO:0000313" key="2">
    <source>
        <dbReference type="EMBL" id="KAF4641318.1"/>
    </source>
</evidence>